<proteinExistence type="predicted"/>
<feature type="domain" description="Rap1a immunity protein" evidence="1">
    <location>
        <begin position="25"/>
        <end position="116"/>
    </location>
</feature>
<protein>
    <submittedName>
        <fullName evidence="2">Rap1a/Tai family immunity protein</fullName>
    </submittedName>
</protein>
<name>A0ABY8G7T9_9GAMM</name>
<dbReference type="Pfam" id="PF18602">
    <property type="entry name" value="Rap1a"/>
    <property type="match status" value="1"/>
</dbReference>
<accession>A0ABY8G7T9</accession>
<dbReference type="RefSeq" id="WP_125259419.1">
    <property type="nucleotide sequence ID" value="NZ_CP114280.1"/>
</dbReference>
<dbReference type="Gene3D" id="1.10.890.40">
    <property type="match status" value="1"/>
</dbReference>
<gene>
    <name evidence="2" type="ORF">O1Q98_01205</name>
</gene>
<dbReference type="InterPro" id="IPR041238">
    <property type="entry name" value="Rap1a"/>
</dbReference>
<reference evidence="2 3" key="1">
    <citation type="submission" date="2022-12" db="EMBL/GenBank/DDBJ databases">
        <title>Complete genome sequencing of Dickeya lacustris type strain LMG30899.</title>
        <authorList>
            <person name="Dobhal S."/>
            <person name="Arizala D."/>
            <person name="Arif M."/>
        </authorList>
    </citation>
    <scope>NUCLEOTIDE SEQUENCE [LARGE SCALE GENOMIC DNA]</scope>
    <source>
        <strain evidence="2 3">LMG30899</strain>
    </source>
</reference>
<evidence type="ECO:0000259" key="1">
    <source>
        <dbReference type="Pfam" id="PF18602"/>
    </source>
</evidence>
<organism evidence="2 3">
    <name type="scientific">Dickeya lacustris</name>
    <dbReference type="NCBI Taxonomy" id="2259638"/>
    <lineage>
        <taxon>Bacteria</taxon>
        <taxon>Pseudomonadati</taxon>
        <taxon>Pseudomonadota</taxon>
        <taxon>Gammaproteobacteria</taxon>
        <taxon>Enterobacterales</taxon>
        <taxon>Pectobacteriaceae</taxon>
        <taxon>Dickeya</taxon>
    </lineage>
</organism>
<dbReference type="Proteomes" id="UP001219630">
    <property type="component" value="Chromosome"/>
</dbReference>
<evidence type="ECO:0000313" key="3">
    <source>
        <dbReference type="Proteomes" id="UP001219630"/>
    </source>
</evidence>
<sequence>MKKLLIVGLLGISFFSDARSYFHDGNELNQWVEADERTRNGRAMDSDFQDAAMLHGYSIGIFELGEGKIFCSPKTGSLVVGQVSDVVSQYIKTHPEQRNLPAVILTTKALTQAFPCNENQ</sequence>
<dbReference type="EMBL" id="CP114280">
    <property type="protein sequence ID" value="WFN55979.1"/>
    <property type="molecule type" value="Genomic_DNA"/>
</dbReference>
<keyword evidence="3" id="KW-1185">Reference proteome</keyword>
<evidence type="ECO:0000313" key="2">
    <source>
        <dbReference type="EMBL" id="WFN55979.1"/>
    </source>
</evidence>